<protein>
    <submittedName>
        <fullName evidence="1">Uncharacterized protein</fullName>
    </submittedName>
</protein>
<comment type="caution">
    <text evidence="1">The sequence shown here is derived from an EMBL/GenBank/DDBJ whole genome shotgun (WGS) entry which is preliminary data.</text>
</comment>
<keyword evidence="2" id="KW-1185">Reference proteome</keyword>
<evidence type="ECO:0000313" key="2">
    <source>
        <dbReference type="Proteomes" id="UP000317650"/>
    </source>
</evidence>
<reference evidence="1 2" key="1">
    <citation type="journal article" date="2019" name="Nat. Plants">
        <title>Genome sequencing of Musa balbisiana reveals subgenome evolution and function divergence in polyploid bananas.</title>
        <authorList>
            <person name="Yao X."/>
        </authorList>
    </citation>
    <scope>NUCLEOTIDE SEQUENCE [LARGE SCALE GENOMIC DNA]</scope>
    <source>
        <strain evidence="2">cv. DH-PKW</strain>
        <tissue evidence="1">Leaves</tissue>
    </source>
</reference>
<name>A0A4S8JIG8_MUSBA</name>
<gene>
    <name evidence="1" type="ORF">C4D60_Mb07t19560</name>
</gene>
<sequence>MTPRNAGIGPRAGEPIKPELIAARPARRGPEMAKGKRVSLVECEHLLHGLVDVSLGRGSEGESRLDRSPELLPQAGRVSLLFSQLRRLDLACDQHHPRRRGEQDQGRQLEGQHVRCCFAHRDGRDASHQRGSERDGVDGVGEEVVPVVPLSSDDGMHLRSIGDGVENRVNLGDQVLVLGSCRWPRRLSEAGGCVILSKAQPSQI</sequence>
<organism evidence="1 2">
    <name type="scientific">Musa balbisiana</name>
    <name type="common">Banana</name>
    <dbReference type="NCBI Taxonomy" id="52838"/>
    <lineage>
        <taxon>Eukaryota</taxon>
        <taxon>Viridiplantae</taxon>
        <taxon>Streptophyta</taxon>
        <taxon>Embryophyta</taxon>
        <taxon>Tracheophyta</taxon>
        <taxon>Spermatophyta</taxon>
        <taxon>Magnoliopsida</taxon>
        <taxon>Liliopsida</taxon>
        <taxon>Zingiberales</taxon>
        <taxon>Musaceae</taxon>
        <taxon>Musa</taxon>
    </lineage>
</organism>
<proteinExistence type="predicted"/>
<accession>A0A4S8JIG8</accession>
<dbReference type="AlphaFoldDB" id="A0A4S8JIG8"/>
<dbReference type="EMBL" id="PYDT01000005">
    <property type="protein sequence ID" value="THU61084.1"/>
    <property type="molecule type" value="Genomic_DNA"/>
</dbReference>
<evidence type="ECO:0000313" key="1">
    <source>
        <dbReference type="EMBL" id="THU61084.1"/>
    </source>
</evidence>
<dbReference type="Proteomes" id="UP000317650">
    <property type="component" value="Chromosome 7"/>
</dbReference>